<evidence type="ECO:0000313" key="1">
    <source>
        <dbReference type="Proteomes" id="UP000887576"/>
    </source>
</evidence>
<dbReference type="WBParaSite" id="JU765_v2.g16772.t1">
    <property type="protein sequence ID" value="JU765_v2.g16772.t1"/>
    <property type="gene ID" value="JU765_v2.g16772"/>
</dbReference>
<sequence>MSENEITEIVGNPDEYYVEEECSYNGTDYLHIKIYLIGVFGTALALLNIFFNSFYTLVFVKNRSLRSSPLYYFGIIAILDVIIAVNYILLMSVPVYFDQFGLLWLYHLFLTYFVPVMTISNATMFGSMLLIMMVSAERLLRTFQSEKLAVFRKLMERNRPQICLICICFSFLYKLCTYFELAHTENPNCTDWSRFDVIATPLAMHPDYRFWWMFVARNLFDRIIPFFILVLMNAMIIQTLKKCSIDVNAKDVNNKMILRDATRALLALVSLYLMGQTLQVFITVWEALNKSALEAEFAELYSYINDIMTLMVLISSTLRFPVYCSCNREIFEATKATVRECKTCLAVAHGKKADYLPIAITDASTKTSVYTPQADKVSFDQDAKPEDSTTTWML</sequence>
<organism evidence="1 2">
    <name type="scientific">Panagrolaimus sp. JU765</name>
    <dbReference type="NCBI Taxonomy" id="591449"/>
    <lineage>
        <taxon>Eukaryota</taxon>
        <taxon>Metazoa</taxon>
        <taxon>Ecdysozoa</taxon>
        <taxon>Nematoda</taxon>
        <taxon>Chromadorea</taxon>
        <taxon>Rhabditida</taxon>
        <taxon>Tylenchina</taxon>
        <taxon>Panagrolaimomorpha</taxon>
        <taxon>Panagrolaimoidea</taxon>
        <taxon>Panagrolaimidae</taxon>
        <taxon>Panagrolaimus</taxon>
    </lineage>
</organism>
<evidence type="ECO:0000313" key="2">
    <source>
        <dbReference type="WBParaSite" id="JU765_v2.g16772.t1"/>
    </source>
</evidence>
<dbReference type="Proteomes" id="UP000887576">
    <property type="component" value="Unplaced"/>
</dbReference>
<name>A0AC34QJG4_9BILA</name>
<proteinExistence type="predicted"/>
<protein>
    <submittedName>
        <fullName evidence="2">G-protein coupled receptors family 1 profile domain-containing protein</fullName>
    </submittedName>
</protein>
<reference evidence="2" key="1">
    <citation type="submission" date="2022-11" db="UniProtKB">
        <authorList>
            <consortium name="WormBaseParasite"/>
        </authorList>
    </citation>
    <scope>IDENTIFICATION</scope>
</reference>
<accession>A0AC34QJG4</accession>